<dbReference type="Proteomes" id="UP000177215">
    <property type="component" value="Unassembled WGS sequence"/>
</dbReference>
<organism evidence="2 3">
    <name type="scientific">Candidatus Kaiserbacteria bacterium RIFCSPLOWO2_01_FULL_54_24</name>
    <dbReference type="NCBI Taxonomy" id="1798515"/>
    <lineage>
        <taxon>Bacteria</taxon>
        <taxon>Candidatus Kaiseribacteriota</taxon>
    </lineage>
</organism>
<protein>
    <recommendedName>
        <fullName evidence="1">Coenzyme F420:L-glutamate ligase-like domain-containing protein</fullName>
    </recommendedName>
</protein>
<sequence>MNVRPIRTRIFREGDDLVAFIRAHVSKLKEGSILAVTSKIVALSEGRTAQVRNRKEKEALIKKESKWALQTHPEWWWTEKDGTLLVNAGIDDSNADGKLVLLPKDSFKSAARFRRHLMSLYKVKCLGVVVTDSRIAPMRAGVTGTALGYAGFRGVRDYRGKKDIFGRKLKVTMTDVADSLATAATLVMGEGAERQPLCIIEGAPVEFVEKVNRKEVLISAKDDMYALLFKRLPDRQAGAGGSRKSRRG</sequence>
<dbReference type="Gene3D" id="3.30.1330.100">
    <property type="entry name" value="CofE-like"/>
    <property type="match status" value="1"/>
</dbReference>
<dbReference type="Pfam" id="PF01996">
    <property type="entry name" value="F420_ligase"/>
    <property type="match status" value="1"/>
</dbReference>
<dbReference type="STRING" id="1798515.A3B35_03390"/>
<name>A0A1F6EW24_9BACT</name>
<accession>A0A1F6EW24</accession>
<evidence type="ECO:0000313" key="3">
    <source>
        <dbReference type="Proteomes" id="UP000177215"/>
    </source>
</evidence>
<dbReference type="PANTHER" id="PTHR47917">
    <property type="match status" value="1"/>
</dbReference>
<gene>
    <name evidence="2" type="ORF">A3B35_03390</name>
</gene>
<dbReference type="InterPro" id="IPR002847">
    <property type="entry name" value="F420-0_gamma-glut_ligase-dom"/>
</dbReference>
<reference evidence="2 3" key="1">
    <citation type="journal article" date="2016" name="Nat. Commun.">
        <title>Thousands of microbial genomes shed light on interconnected biogeochemical processes in an aquifer system.</title>
        <authorList>
            <person name="Anantharaman K."/>
            <person name="Brown C.T."/>
            <person name="Hug L.A."/>
            <person name="Sharon I."/>
            <person name="Castelle C.J."/>
            <person name="Probst A.J."/>
            <person name="Thomas B.C."/>
            <person name="Singh A."/>
            <person name="Wilkins M.J."/>
            <person name="Karaoz U."/>
            <person name="Brodie E.L."/>
            <person name="Williams K.H."/>
            <person name="Hubbard S.S."/>
            <person name="Banfield J.F."/>
        </authorList>
    </citation>
    <scope>NUCLEOTIDE SEQUENCE [LARGE SCALE GENOMIC DNA]</scope>
</reference>
<dbReference type="PANTHER" id="PTHR47917:SF1">
    <property type="entry name" value="COENZYME F420:L-GLUTAMATE LIGASE"/>
    <property type="match status" value="1"/>
</dbReference>
<comment type="caution">
    <text evidence="2">The sequence shown here is derived from an EMBL/GenBank/DDBJ whole genome shotgun (WGS) entry which is preliminary data.</text>
</comment>
<dbReference type="GO" id="GO:0052618">
    <property type="term" value="F:coenzyme F420-0:L-glutamate ligase activity"/>
    <property type="evidence" value="ECO:0007669"/>
    <property type="project" value="TreeGrafter"/>
</dbReference>
<dbReference type="SUPFAM" id="SSF144010">
    <property type="entry name" value="CofE-like"/>
    <property type="match status" value="1"/>
</dbReference>
<feature type="domain" description="Coenzyme F420:L-glutamate ligase-like" evidence="1">
    <location>
        <begin position="6"/>
        <end position="202"/>
    </location>
</feature>
<proteinExistence type="predicted"/>
<dbReference type="EMBL" id="MFMC01000005">
    <property type="protein sequence ID" value="OGG77819.1"/>
    <property type="molecule type" value="Genomic_DNA"/>
</dbReference>
<dbReference type="AlphaFoldDB" id="A0A1F6EW24"/>
<evidence type="ECO:0000259" key="1">
    <source>
        <dbReference type="Pfam" id="PF01996"/>
    </source>
</evidence>
<evidence type="ECO:0000313" key="2">
    <source>
        <dbReference type="EMBL" id="OGG77819.1"/>
    </source>
</evidence>